<evidence type="ECO:0000256" key="1">
    <source>
        <dbReference type="SAM" id="MobiDB-lite"/>
    </source>
</evidence>
<dbReference type="AlphaFoldDB" id="A0A939DL79"/>
<proteinExistence type="predicted"/>
<feature type="region of interest" description="Disordered" evidence="1">
    <location>
        <begin position="1"/>
        <end position="54"/>
    </location>
</feature>
<evidence type="ECO:0000313" key="2">
    <source>
        <dbReference type="EMBL" id="MBN7824778.1"/>
    </source>
</evidence>
<accession>A0A939DL79</accession>
<protein>
    <submittedName>
        <fullName evidence="2">Uncharacterized protein</fullName>
    </submittedName>
</protein>
<dbReference type="Proteomes" id="UP000664654">
    <property type="component" value="Unassembled WGS sequence"/>
</dbReference>
<gene>
    <name evidence="2" type="ORF">J0A66_06010</name>
</gene>
<comment type="caution">
    <text evidence="2">The sequence shown here is derived from an EMBL/GenBank/DDBJ whole genome shotgun (WGS) entry which is preliminary data.</text>
</comment>
<dbReference type="EMBL" id="JAFKCV010000003">
    <property type="protein sequence ID" value="MBN7824778.1"/>
    <property type="molecule type" value="Genomic_DNA"/>
</dbReference>
<feature type="compositionally biased region" description="Basic and acidic residues" evidence="1">
    <location>
        <begin position="11"/>
        <end position="25"/>
    </location>
</feature>
<organism evidence="2 3">
    <name type="scientific">Bowmanella dokdonensis</name>
    <dbReference type="NCBI Taxonomy" id="751969"/>
    <lineage>
        <taxon>Bacteria</taxon>
        <taxon>Pseudomonadati</taxon>
        <taxon>Pseudomonadota</taxon>
        <taxon>Gammaproteobacteria</taxon>
        <taxon>Alteromonadales</taxon>
        <taxon>Alteromonadaceae</taxon>
        <taxon>Bowmanella</taxon>
    </lineage>
</organism>
<sequence length="54" mass="5810">MATKKPAPAADKQDAARKQKIREQVSRGLKGGRYQVADSGELTKVTKEPGNEVA</sequence>
<evidence type="ECO:0000313" key="3">
    <source>
        <dbReference type="Proteomes" id="UP000664654"/>
    </source>
</evidence>
<name>A0A939DL79_9ALTE</name>
<feature type="compositionally biased region" description="Low complexity" evidence="1">
    <location>
        <begin position="1"/>
        <end position="10"/>
    </location>
</feature>
<feature type="compositionally biased region" description="Basic and acidic residues" evidence="1">
    <location>
        <begin position="44"/>
        <end position="54"/>
    </location>
</feature>
<reference evidence="2" key="1">
    <citation type="submission" date="2021-03" db="EMBL/GenBank/DDBJ databases">
        <title>novel species isolated from a fishpond in China.</title>
        <authorList>
            <person name="Lu H."/>
            <person name="Cai Z."/>
        </authorList>
    </citation>
    <scope>NUCLEOTIDE SEQUENCE</scope>
    <source>
        <strain evidence="2">JCM 30855</strain>
    </source>
</reference>
<keyword evidence="3" id="KW-1185">Reference proteome</keyword>
<dbReference type="RefSeq" id="WP_206572901.1">
    <property type="nucleotide sequence ID" value="NZ_JAFKCV010000003.1"/>
</dbReference>